<feature type="compositionally biased region" description="Low complexity" evidence="1">
    <location>
        <begin position="102"/>
        <end position="117"/>
    </location>
</feature>
<dbReference type="EMBL" id="JASPKY010000004">
    <property type="protein sequence ID" value="KAK9754997.1"/>
    <property type="molecule type" value="Genomic_DNA"/>
</dbReference>
<dbReference type="Proteomes" id="UP001458880">
    <property type="component" value="Unassembled WGS sequence"/>
</dbReference>
<feature type="compositionally biased region" description="Basic and acidic residues" evidence="1">
    <location>
        <begin position="67"/>
        <end position="86"/>
    </location>
</feature>
<reference evidence="2 3" key="1">
    <citation type="journal article" date="2024" name="BMC Genomics">
        <title>De novo assembly and annotation of Popillia japonica's genome with initial clues to its potential as an invasive pest.</title>
        <authorList>
            <person name="Cucini C."/>
            <person name="Boschi S."/>
            <person name="Funari R."/>
            <person name="Cardaioli E."/>
            <person name="Iannotti N."/>
            <person name="Marturano G."/>
            <person name="Paoli F."/>
            <person name="Bruttini M."/>
            <person name="Carapelli A."/>
            <person name="Frati F."/>
            <person name="Nardi F."/>
        </authorList>
    </citation>
    <scope>NUCLEOTIDE SEQUENCE [LARGE SCALE GENOMIC DNA]</scope>
    <source>
        <strain evidence="2">DMR45628</strain>
    </source>
</reference>
<gene>
    <name evidence="2" type="ORF">QE152_g780</name>
</gene>
<sequence length="129" mass="14446">MDSILASFRREKAKGKHSIGTGKGRHEIYVSKWFAFPRMAFLLDRDEPRKTLHSVEENGTEPESDIEELHNDEAGSILQDKDERESAIATPTSRIVSEELETATPTPQTSAASALATPRRKRKEPPETT</sequence>
<proteinExistence type="predicted"/>
<comment type="caution">
    <text evidence="2">The sequence shown here is derived from an EMBL/GenBank/DDBJ whole genome shotgun (WGS) entry which is preliminary data.</text>
</comment>
<evidence type="ECO:0000313" key="2">
    <source>
        <dbReference type="EMBL" id="KAK9754997.1"/>
    </source>
</evidence>
<keyword evidence="3" id="KW-1185">Reference proteome</keyword>
<dbReference type="AlphaFoldDB" id="A0AAW1NBI1"/>
<protein>
    <submittedName>
        <fullName evidence="2">Uncharacterized protein</fullName>
    </submittedName>
</protein>
<evidence type="ECO:0000313" key="3">
    <source>
        <dbReference type="Proteomes" id="UP001458880"/>
    </source>
</evidence>
<feature type="region of interest" description="Disordered" evidence="1">
    <location>
        <begin position="52"/>
        <end position="129"/>
    </location>
</feature>
<evidence type="ECO:0000256" key="1">
    <source>
        <dbReference type="SAM" id="MobiDB-lite"/>
    </source>
</evidence>
<accession>A0AAW1NBI1</accession>
<organism evidence="2 3">
    <name type="scientific">Popillia japonica</name>
    <name type="common">Japanese beetle</name>
    <dbReference type="NCBI Taxonomy" id="7064"/>
    <lineage>
        <taxon>Eukaryota</taxon>
        <taxon>Metazoa</taxon>
        <taxon>Ecdysozoa</taxon>
        <taxon>Arthropoda</taxon>
        <taxon>Hexapoda</taxon>
        <taxon>Insecta</taxon>
        <taxon>Pterygota</taxon>
        <taxon>Neoptera</taxon>
        <taxon>Endopterygota</taxon>
        <taxon>Coleoptera</taxon>
        <taxon>Polyphaga</taxon>
        <taxon>Scarabaeiformia</taxon>
        <taxon>Scarabaeidae</taxon>
        <taxon>Rutelinae</taxon>
        <taxon>Popillia</taxon>
    </lineage>
</organism>
<name>A0AAW1NBI1_POPJA</name>